<sequence length="103" mass="11916">MRKDIELNNLLQYYHYVEFHYIAVKLPEIAYITYSGPVKPDSFKAPAIAGIYGSFGDRYPLYVCCDIEEKFSWTKDPIDADAHTAYPLSKKEYPAKRKPPSFV</sequence>
<gene>
    <name evidence="1" type="ORF">AVEN_137386_1</name>
</gene>
<dbReference type="Proteomes" id="UP000499080">
    <property type="component" value="Unassembled WGS sequence"/>
</dbReference>
<protein>
    <submittedName>
        <fullName evidence="1">Uncharacterized protein</fullName>
    </submittedName>
</protein>
<comment type="caution">
    <text evidence="1">The sequence shown here is derived from an EMBL/GenBank/DDBJ whole genome shotgun (WGS) entry which is preliminary data.</text>
</comment>
<name>A0A4Y2E184_ARAVE</name>
<dbReference type="EMBL" id="BGPR01000473">
    <property type="protein sequence ID" value="GBM22079.1"/>
    <property type="molecule type" value="Genomic_DNA"/>
</dbReference>
<proteinExistence type="predicted"/>
<reference evidence="1 2" key="1">
    <citation type="journal article" date="2019" name="Sci. Rep.">
        <title>Orb-weaving spider Araneus ventricosus genome elucidates the spidroin gene catalogue.</title>
        <authorList>
            <person name="Kono N."/>
            <person name="Nakamura H."/>
            <person name="Ohtoshi R."/>
            <person name="Moran D.A.P."/>
            <person name="Shinohara A."/>
            <person name="Yoshida Y."/>
            <person name="Fujiwara M."/>
            <person name="Mori M."/>
            <person name="Tomita M."/>
            <person name="Arakawa K."/>
        </authorList>
    </citation>
    <scope>NUCLEOTIDE SEQUENCE [LARGE SCALE GENOMIC DNA]</scope>
</reference>
<evidence type="ECO:0000313" key="1">
    <source>
        <dbReference type="EMBL" id="GBM22079.1"/>
    </source>
</evidence>
<dbReference type="AlphaFoldDB" id="A0A4Y2E184"/>
<keyword evidence="2" id="KW-1185">Reference proteome</keyword>
<evidence type="ECO:0000313" key="2">
    <source>
        <dbReference type="Proteomes" id="UP000499080"/>
    </source>
</evidence>
<accession>A0A4Y2E184</accession>
<organism evidence="1 2">
    <name type="scientific">Araneus ventricosus</name>
    <name type="common">Orbweaver spider</name>
    <name type="synonym">Epeira ventricosa</name>
    <dbReference type="NCBI Taxonomy" id="182803"/>
    <lineage>
        <taxon>Eukaryota</taxon>
        <taxon>Metazoa</taxon>
        <taxon>Ecdysozoa</taxon>
        <taxon>Arthropoda</taxon>
        <taxon>Chelicerata</taxon>
        <taxon>Arachnida</taxon>
        <taxon>Araneae</taxon>
        <taxon>Araneomorphae</taxon>
        <taxon>Entelegynae</taxon>
        <taxon>Araneoidea</taxon>
        <taxon>Araneidae</taxon>
        <taxon>Araneus</taxon>
    </lineage>
</organism>